<dbReference type="eggNOG" id="ENOG5033HJP">
    <property type="taxonomic scope" value="Bacteria"/>
</dbReference>
<name>A4G7D1_HERAR</name>
<dbReference type="OrthoDB" id="9131403at2"/>
<dbReference type="HOGENOM" id="CLU_1852453_0_0_4"/>
<feature type="region of interest" description="Disordered" evidence="1">
    <location>
        <begin position="1"/>
        <end position="34"/>
    </location>
</feature>
<reference evidence="2 3" key="1">
    <citation type="journal article" date="2007" name="PLoS Genet.">
        <title>A tale of two oxidation states: bacterial colonization of arsenic-rich environments.</title>
        <authorList>
            <person name="Muller D."/>
            <person name="Medigue C."/>
            <person name="Koechler S."/>
            <person name="Barbe V."/>
            <person name="Barakat M."/>
            <person name="Talla E."/>
            <person name="Bonnefoy V."/>
            <person name="Krin E."/>
            <person name="Arsene-Ploetze F."/>
            <person name="Carapito C."/>
            <person name="Chandler M."/>
            <person name="Cournoyer B."/>
            <person name="Cruveiller S."/>
            <person name="Dossat C."/>
            <person name="Duval S."/>
            <person name="Heymann M."/>
            <person name="Leize E."/>
            <person name="Lieutaud A."/>
            <person name="Lievremont D."/>
            <person name="Makita Y."/>
            <person name="Mangenot S."/>
            <person name="Nitschke W."/>
            <person name="Ortet P."/>
            <person name="Perdrial N."/>
            <person name="Schoepp B."/>
            <person name="Siguier N."/>
            <person name="Simeonova D.D."/>
            <person name="Rouy Z."/>
            <person name="Segurens B."/>
            <person name="Turlin E."/>
            <person name="Vallenet D."/>
            <person name="Van Dorsselaer A."/>
            <person name="Weiss S."/>
            <person name="Weissenbach J."/>
            <person name="Lett M.C."/>
            <person name="Danchin A."/>
            <person name="Bertin P.N."/>
        </authorList>
    </citation>
    <scope>NUCLEOTIDE SEQUENCE [LARGE SCALE GENOMIC DNA]</scope>
    <source>
        <strain evidence="3">ULPAs1</strain>
    </source>
</reference>
<dbReference type="AlphaFoldDB" id="A4G7D1"/>
<dbReference type="EMBL" id="CU207211">
    <property type="protein sequence ID" value="CAL62418.1"/>
    <property type="molecule type" value="Genomic_DNA"/>
</dbReference>
<dbReference type="STRING" id="204773.HEAR2285"/>
<keyword evidence="3" id="KW-1185">Reference proteome</keyword>
<evidence type="ECO:0000313" key="2">
    <source>
        <dbReference type="EMBL" id="CAL62418.1"/>
    </source>
</evidence>
<proteinExistence type="predicted"/>
<protein>
    <submittedName>
        <fullName evidence="2">Uncharacterized protein</fullName>
    </submittedName>
</protein>
<accession>A4G7D1</accession>
<feature type="compositionally biased region" description="Polar residues" evidence="1">
    <location>
        <begin position="1"/>
        <end position="11"/>
    </location>
</feature>
<evidence type="ECO:0000313" key="3">
    <source>
        <dbReference type="Proteomes" id="UP000006697"/>
    </source>
</evidence>
<sequence length="138" mass="14768">MNQDNQNIQKKSTGRGGARPNAGRKKSATTVRTREIAEKVISEAKEGESPLEVMMRVMAGFLRAAETASNSEDADERKSSIKLLVLAKDAASAAAPYVHPRLAAIDHTTNGKDMVQTTGVLVAPSAMSEADWEKQSNA</sequence>
<gene>
    <name evidence="2" type="ordered locus">HEAR2285</name>
</gene>
<evidence type="ECO:0000256" key="1">
    <source>
        <dbReference type="SAM" id="MobiDB-lite"/>
    </source>
</evidence>
<dbReference type="Proteomes" id="UP000006697">
    <property type="component" value="Chromosome"/>
</dbReference>
<organism evidence="2 3">
    <name type="scientific">Herminiimonas arsenicoxydans</name>
    <dbReference type="NCBI Taxonomy" id="204773"/>
    <lineage>
        <taxon>Bacteria</taxon>
        <taxon>Pseudomonadati</taxon>
        <taxon>Pseudomonadota</taxon>
        <taxon>Betaproteobacteria</taxon>
        <taxon>Burkholderiales</taxon>
        <taxon>Oxalobacteraceae</taxon>
        <taxon>Herminiimonas</taxon>
    </lineage>
</organism>
<dbReference type="KEGG" id="har:HEAR2285"/>